<accession>A0A845QHA0</accession>
<proteinExistence type="predicted"/>
<dbReference type="Proteomes" id="UP000470384">
    <property type="component" value="Unassembled WGS sequence"/>
</dbReference>
<dbReference type="OrthoDB" id="9829843at2"/>
<dbReference type="EMBL" id="WXYQ01000012">
    <property type="protein sequence ID" value="NBG96931.1"/>
    <property type="molecule type" value="Genomic_DNA"/>
</dbReference>
<comment type="caution">
    <text evidence="2">The sequence shown here is derived from an EMBL/GenBank/DDBJ whole genome shotgun (WGS) entry which is preliminary data.</text>
</comment>
<protein>
    <submittedName>
        <fullName evidence="2">Uncharacterized protein</fullName>
    </submittedName>
</protein>
<sequence length="308" mass="32170">MTTQTEAPGGTGTTAPDREDGGGTGTGTGSPARVAVLCHADNLRASLAHAFGPGYASVNPQALAERLAAERGWDLARLTVYASSDPHTDNTSDTLLDDTGTRAAWLKRVGGTSARLTTQPGDVTLRMALDGTAQLRDRNIGILMVMGAGPGFMALAQDTRTAARQQNRDIRFASAFAPSSHPHGRAVPSADLSVSISRALVEKCLFSAGATPPSPRRIYAGRARAQTAEPAAPALRLPRLRPLRALYGVGFAGSVMALVWEDVVAAGGHAALAWDSWRWGVSLALAAAKSLLWPLYWLARALGIEAGG</sequence>
<feature type="region of interest" description="Disordered" evidence="1">
    <location>
        <begin position="1"/>
        <end position="30"/>
    </location>
</feature>
<name>A0A845QHA0_9HYPH</name>
<evidence type="ECO:0000313" key="3">
    <source>
        <dbReference type="Proteomes" id="UP000470384"/>
    </source>
</evidence>
<dbReference type="AlphaFoldDB" id="A0A845QHA0"/>
<evidence type="ECO:0000256" key="1">
    <source>
        <dbReference type="SAM" id="MobiDB-lite"/>
    </source>
</evidence>
<gene>
    <name evidence="2" type="ORF">GTQ45_14420</name>
</gene>
<organism evidence="2 3">
    <name type="scientific">Pyruvatibacter mobilis</name>
    <dbReference type="NCBI Taxonomy" id="1712261"/>
    <lineage>
        <taxon>Bacteria</taxon>
        <taxon>Pseudomonadati</taxon>
        <taxon>Pseudomonadota</taxon>
        <taxon>Alphaproteobacteria</taxon>
        <taxon>Hyphomicrobiales</taxon>
        <taxon>Parvibaculaceae</taxon>
        <taxon>Pyruvatibacter</taxon>
    </lineage>
</organism>
<keyword evidence="3" id="KW-1185">Reference proteome</keyword>
<dbReference type="GeneID" id="300654226"/>
<dbReference type="RefSeq" id="WP_160588923.1">
    <property type="nucleotide sequence ID" value="NZ_BMHN01000001.1"/>
</dbReference>
<reference evidence="2 3" key="1">
    <citation type="journal article" date="2016" name="Int. J. Syst. Evol. Microbiol.">
        <title>Pyruvatibacter mobilis gen. nov., sp. nov., a marine bacterium from the culture broth of Picochlorum sp. 122.</title>
        <authorList>
            <person name="Wang G."/>
            <person name="Tang M."/>
            <person name="Wu H."/>
            <person name="Dai S."/>
            <person name="Li T."/>
            <person name="Chen C."/>
            <person name="He H."/>
            <person name="Fan J."/>
            <person name="Xiang W."/>
            <person name="Li X."/>
        </authorList>
    </citation>
    <scope>NUCLEOTIDE SEQUENCE [LARGE SCALE GENOMIC DNA]</scope>
    <source>
        <strain evidence="2 3">GYP-11</strain>
    </source>
</reference>
<evidence type="ECO:0000313" key="2">
    <source>
        <dbReference type="EMBL" id="NBG96931.1"/>
    </source>
</evidence>